<keyword evidence="1" id="KW-0812">Transmembrane</keyword>
<gene>
    <name evidence="2" type="ORF">QYS49_39630</name>
</gene>
<keyword evidence="1" id="KW-1133">Transmembrane helix</keyword>
<organism evidence="2 3">
    <name type="scientific">Marivirga salinarum</name>
    <dbReference type="NCBI Taxonomy" id="3059078"/>
    <lineage>
        <taxon>Bacteria</taxon>
        <taxon>Pseudomonadati</taxon>
        <taxon>Bacteroidota</taxon>
        <taxon>Cytophagia</taxon>
        <taxon>Cytophagales</taxon>
        <taxon>Marivirgaceae</taxon>
        <taxon>Marivirga</taxon>
    </lineage>
</organism>
<dbReference type="EMBL" id="CP129971">
    <property type="protein sequence ID" value="WMN11810.1"/>
    <property type="molecule type" value="Genomic_DNA"/>
</dbReference>
<proteinExistence type="predicted"/>
<dbReference type="KEGG" id="msaa:QYS49_39630"/>
<feature type="transmembrane region" description="Helical" evidence="1">
    <location>
        <begin position="36"/>
        <end position="54"/>
    </location>
</feature>
<name>A0AA51NB95_9BACT</name>
<keyword evidence="3" id="KW-1185">Reference proteome</keyword>
<evidence type="ECO:0000256" key="1">
    <source>
        <dbReference type="SAM" id="Phobius"/>
    </source>
</evidence>
<dbReference type="Proteomes" id="UP001230496">
    <property type="component" value="Chromosome"/>
</dbReference>
<dbReference type="AlphaFoldDB" id="A0AA51NB95"/>
<keyword evidence="1" id="KW-0472">Membrane</keyword>
<protein>
    <submittedName>
        <fullName evidence="2">Uncharacterized protein</fullName>
    </submittedName>
</protein>
<accession>A0AA51NB95</accession>
<dbReference type="RefSeq" id="WP_308349512.1">
    <property type="nucleotide sequence ID" value="NZ_CP129971.1"/>
</dbReference>
<evidence type="ECO:0000313" key="3">
    <source>
        <dbReference type="Proteomes" id="UP001230496"/>
    </source>
</evidence>
<sequence length="143" mass="16464">MKHIPYSSINGTNFLAAISFIIGIAISLYVGKSILFAFGMAFFGLLFMRFLTFTKCFKFSYDEKEIILINVMLPFIEYQYEISKIEKINIDSVMNWGSGVYIKDKAGRKRIFGFSGSELCEIEEMIEFVDAKIKERKNKSISE</sequence>
<feature type="transmembrane region" description="Helical" evidence="1">
    <location>
        <begin position="12"/>
        <end position="30"/>
    </location>
</feature>
<reference evidence="2 3" key="1">
    <citation type="submission" date="2023-08" db="EMBL/GenBank/DDBJ databases">
        <title>Comparative genomics and taxonomic characterization of three novel marine species of genus Marivirga.</title>
        <authorList>
            <person name="Muhammad N."/>
            <person name="Kim S.-G."/>
        </authorList>
    </citation>
    <scope>NUCLEOTIDE SEQUENCE [LARGE SCALE GENOMIC DNA]</scope>
    <source>
        <strain evidence="2 3">BDSF4-3</strain>
    </source>
</reference>
<evidence type="ECO:0000313" key="2">
    <source>
        <dbReference type="EMBL" id="WMN11810.1"/>
    </source>
</evidence>